<gene>
    <name evidence="2" type="ORF">CH362_04765</name>
</gene>
<keyword evidence="3" id="KW-1185">Reference proteome</keyword>
<reference evidence="2 3" key="1">
    <citation type="submission" date="2017-07" db="EMBL/GenBank/DDBJ databases">
        <title>Leptospira spp. isolated from tropical soils.</title>
        <authorList>
            <person name="Thibeaux R."/>
            <person name="Iraola G."/>
            <person name="Ferres I."/>
            <person name="Bierque E."/>
            <person name="Girault D."/>
            <person name="Soupe-Gilbert M.-E."/>
            <person name="Picardeau M."/>
            <person name="Goarant C."/>
        </authorList>
    </citation>
    <scope>NUCLEOTIDE SEQUENCE [LARGE SCALE GENOMIC DNA]</scope>
    <source>
        <strain evidence="2 3">FH4-C-A2</strain>
    </source>
</reference>
<feature type="transmembrane region" description="Helical" evidence="1">
    <location>
        <begin position="203"/>
        <end position="225"/>
    </location>
</feature>
<dbReference type="AlphaFoldDB" id="A0A2M9YHP8"/>
<protein>
    <recommendedName>
        <fullName evidence="4">Glycosyltransferase RgtA/B/C/D-like domain-containing protein</fullName>
    </recommendedName>
</protein>
<sequence length="541" mass="62970">MDRFDWKKVVRSNYFELTLVLFIFSYFSYQNAWLSDDSFISFRVLDHFVNGFGLRWNIAERVQAFTNPLLVLVLSPFYYLYQNIVFWSFFSSFVWGLSAFYFLKKISVSKVSFWLGFGFLLSSRSFVDYSYSGLENSLNYLIEAIFFFLYFKKEEGTDSKLPGLVLLAGLGLVSRIDFILIFIIPLLITFAQDWKKGKINISLSSKIALCGLPSVLWFLFSALYYGSLLPNTYYSKTNVEDSFIQILSQGLQYYIFELKWDSIVFAFLPIVVILRAVLRKDSSSILISLAFSLPYMMYILFVGGDFMAGRFFTYVIFLFGIALARLENVEKKEIYILGSALILYNIILPSTPIHSIKQQAKQNPWILGKGEIADEKLWYYPGTGLAWYSKKDSLLSNISNKKPFFPPTDQKVFIKYNTGVIGFFLPDQYIIDIVALGDPLLSRIQGKGRVGHKIRHIPSGYFESVESGENKIQDPKLKEYYDSLNLLTRGEIFDSRRLRLFWKFQFGSLRKYKEPYLIDELRENRMWKEENRKKNDGINSI</sequence>
<keyword evidence="1" id="KW-0472">Membrane</keyword>
<feature type="transmembrane region" description="Helical" evidence="1">
    <location>
        <begin position="133"/>
        <end position="151"/>
    </location>
</feature>
<dbReference type="OrthoDB" id="2020414at2"/>
<comment type="caution">
    <text evidence="2">The sequence shown here is derived from an EMBL/GenBank/DDBJ whole genome shotgun (WGS) entry which is preliminary data.</text>
</comment>
<dbReference type="EMBL" id="NPDR01000001">
    <property type="protein sequence ID" value="PJZ51072.1"/>
    <property type="molecule type" value="Genomic_DNA"/>
</dbReference>
<feature type="transmembrane region" description="Helical" evidence="1">
    <location>
        <begin position="163"/>
        <end position="191"/>
    </location>
</feature>
<evidence type="ECO:0008006" key="4">
    <source>
        <dbReference type="Google" id="ProtNLM"/>
    </source>
</evidence>
<proteinExistence type="predicted"/>
<evidence type="ECO:0000313" key="3">
    <source>
        <dbReference type="Proteomes" id="UP000231926"/>
    </source>
</evidence>
<dbReference type="RefSeq" id="WP_100709163.1">
    <property type="nucleotide sequence ID" value="NZ_NPDR01000001.1"/>
</dbReference>
<keyword evidence="1" id="KW-0812">Transmembrane</keyword>
<feature type="transmembrane region" description="Helical" evidence="1">
    <location>
        <begin position="333"/>
        <end position="353"/>
    </location>
</feature>
<feature type="transmembrane region" description="Helical" evidence="1">
    <location>
        <begin position="84"/>
        <end position="103"/>
    </location>
</feature>
<feature type="transmembrane region" description="Helical" evidence="1">
    <location>
        <begin position="12"/>
        <end position="29"/>
    </location>
</feature>
<accession>A0A2M9YHP8</accession>
<feature type="transmembrane region" description="Helical" evidence="1">
    <location>
        <begin position="260"/>
        <end position="278"/>
    </location>
</feature>
<evidence type="ECO:0000313" key="2">
    <source>
        <dbReference type="EMBL" id="PJZ51072.1"/>
    </source>
</evidence>
<feature type="transmembrane region" description="Helical" evidence="1">
    <location>
        <begin position="307"/>
        <end position="326"/>
    </location>
</feature>
<feature type="transmembrane region" description="Helical" evidence="1">
    <location>
        <begin position="285"/>
        <end position="301"/>
    </location>
</feature>
<evidence type="ECO:0000256" key="1">
    <source>
        <dbReference type="SAM" id="Phobius"/>
    </source>
</evidence>
<dbReference type="Proteomes" id="UP000231926">
    <property type="component" value="Unassembled WGS sequence"/>
</dbReference>
<organism evidence="2 3">
    <name type="scientific">Leptospira saintgironsiae</name>
    <dbReference type="NCBI Taxonomy" id="2023183"/>
    <lineage>
        <taxon>Bacteria</taxon>
        <taxon>Pseudomonadati</taxon>
        <taxon>Spirochaetota</taxon>
        <taxon>Spirochaetia</taxon>
        <taxon>Leptospirales</taxon>
        <taxon>Leptospiraceae</taxon>
        <taxon>Leptospira</taxon>
    </lineage>
</organism>
<name>A0A2M9YHP8_9LEPT</name>
<keyword evidence="1" id="KW-1133">Transmembrane helix</keyword>